<keyword evidence="15" id="KW-0067">ATP-binding</keyword>
<keyword evidence="19" id="KW-0234">DNA repair</keyword>
<feature type="region of interest" description="Disordered" evidence="23">
    <location>
        <begin position="29"/>
        <end position="62"/>
    </location>
</feature>
<dbReference type="SUPFAM" id="SSF52540">
    <property type="entry name" value="P-loop containing nucleoside triphosphate hydrolases"/>
    <property type="match status" value="1"/>
</dbReference>
<gene>
    <name evidence="27" type="ORF">JAAARDRAFT_133813</name>
</gene>
<keyword evidence="8" id="KW-0540">Nuclease</keyword>
<keyword evidence="12" id="KW-0227">DNA damage</keyword>
<dbReference type="CDD" id="cd22318">
    <property type="entry name" value="DNA2_N-like"/>
    <property type="match status" value="1"/>
</dbReference>
<evidence type="ECO:0000256" key="14">
    <source>
        <dbReference type="ARBA" id="ARBA00022806"/>
    </source>
</evidence>
<feature type="domain" description="DNA replication factor Dna2 N-terminal" evidence="24">
    <location>
        <begin position="153"/>
        <end position="380"/>
    </location>
</feature>
<dbReference type="FunFam" id="3.40.50.300:FF:000789">
    <property type="entry name" value="DNA replication ATP-dependent helicase/nuclease DNA2"/>
    <property type="match status" value="1"/>
</dbReference>
<evidence type="ECO:0000256" key="11">
    <source>
        <dbReference type="ARBA" id="ARBA00022759"/>
    </source>
</evidence>
<evidence type="ECO:0000256" key="23">
    <source>
        <dbReference type="SAM" id="MobiDB-lite"/>
    </source>
</evidence>
<comment type="cofactor">
    <cofactor evidence="1">
        <name>[4Fe-4S] cluster</name>
        <dbReference type="ChEBI" id="CHEBI:49883"/>
    </cofactor>
</comment>
<dbReference type="OrthoDB" id="6513042at2759"/>
<sequence length="1241" mass="137599">MPPTTHTKQEEDAFMTDLFAGLNDSFFDSCPEPSPVRPSHSASTTRAAKPTTQATPSKPKIAKPMLRVAKTPSKALSKKANAPCKEEDVDMAFLADGLASWDDMEGDLMTPKKEKKAVTRMLPSTSSDSVRETCTRCIVDQIEEKALTVIAVETKDRRTVILEDDWYRTDIRLGDVINTIGPFSPASTSSLLTIHITNNSNLLIHHPDILLTATAISNAPKCRRKPLLTNLVRSIFSSTPTIDDKGVERKGDGSSPALVWGNMLHEVMQSCLKEGKWEDDWIDKCIMEKVGSVNGLGELVRIGVGVEEAVREVKERAKGLKGFGERYVGDVPKEVGVLVNTRSKGVENSMLAIRKLEDVEEDILSPSYGLRGKLDASVQAVIQDRNVVSTTKKSGPANKNSNVKLGASSNRTPTLAPPTTQTHTLAPFEIKTGRSIAGLEHRAQTMLYTLLMEERYGEKVESGLLYYTQSEEVVRVPRARNEVRALIGVRNEMAGFLGRGRGKGKGQLGEDKGKGKEEMGEEEKRFLPETIDDEWVCGKCYVVDTCMLYRKAVENVFDDSSPIANIYALKTGHLTPSQGEFFKKWEELISIEEQDAVRFKKELWTMGAKEREDRGRCFGDMVLDEGFVEREEEKETRRESKIHQFTYRFVRRRGGEEGSLLNGHMSCGDAINVSVEPDLLALARGFIVELTPTEVVVGVDHEIRLEMIRKRVGLWDEGDDIFGGGRGKGGGELVFRIDKDEMFAGMGRIRDNLAHLFYAQGDTRRLHLVVDLAPPRFFDIDPSPSPSSDCETSAAIAKFSKGLNGDQLGAMNKVLAAQDYACILGMPGTGKTTVIAAIIKVLVELGKSVLLTSYTHSAVDTILGKLAGKEEDGDVGFGILRLGNVDKVHPDVRRFTLEARKPATTIQQLEHQIMTPPIVATTCLSIDHTSARKGGLDVSLFRRLSEAHPEAVVDLTHQYRMNADIMLLSNKLIYGDRLRCGSEEVRRRALVLPERRVVEDSHAQTACGKDDCWLNQLMSESCKAVFVDTDLVPARDSRIGDLVQNEIEANLVYQVTEALLKGGVSQDQIGIISLYRQQIKLIGNLLKERKEVEILTADKSQGRDKDCVVISMVRSNDDGQIGDLVRDWRRMNVSFTRAKSKLIIFGSRSTLQATPLLSQFFQLMDGQGWILRLPANAHEMHAPVLRKTSMKRSVEELDKVVVLKENVVGSGRPMKKMKKGKAEEGLLKGRPILKDLVNDGR</sequence>
<dbReference type="Gene3D" id="3.40.50.300">
    <property type="entry name" value="P-loop containing nucleotide triphosphate hydrolases"/>
    <property type="match status" value="2"/>
</dbReference>
<dbReference type="FunCoup" id="A0A067PKZ7">
    <property type="interactions" value="377"/>
</dbReference>
<keyword evidence="6" id="KW-0004">4Fe-4S</keyword>
<organism evidence="27 28">
    <name type="scientific">Jaapia argillacea MUCL 33604</name>
    <dbReference type="NCBI Taxonomy" id="933084"/>
    <lineage>
        <taxon>Eukaryota</taxon>
        <taxon>Fungi</taxon>
        <taxon>Dikarya</taxon>
        <taxon>Basidiomycota</taxon>
        <taxon>Agaricomycotina</taxon>
        <taxon>Agaricomycetes</taxon>
        <taxon>Agaricomycetidae</taxon>
        <taxon>Jaapiales</taxon>
        <taxon>Jaapiaceae</taxon>
        <taxon>Jaapia</taxon>
    </lineage>
</organism>
<feature type="domain" description="DNA2/NAM7 helicase-like C-terminal" evidence="26">
    <location>
        <begin position="936"/>
        <end position="1148"/>
    </location>
</feature>
<dbReference type="GO" id="GO:0005737">
    <property type="term" value="C:cytoplasm"/>
    <property type="evidence" value="ECO:0007669"/>
    <property type="project" value="TreeGrafter"/>
</dbReference>
<keyword evidence="14" id="KW-0347">Helicase</keyword>
<proteinExistence type="inferred from homology"/>
<evidence type="ECO:0000256" key="21">
    <source>
        <dbReference type="ARBA" id="ARBA00023268"/>
    </source>
</evidence>
<evidence type="ECO:0000259" key="26">
    <source>
        <dbReference type="Pfam" id="PF13087"/>
    </source>
</evidence>
<dbReference type="GO" id="GO:0051539">
    <property type="term" value="F:4 iron, 4 sulfur cluster binding"/>
    <property type="evidence" value="ECO:0007669"/>
    <property type="project" value="UniProtKB-KW"/>
</dbReference>
<evidence type="ECO:0000256" key="1">
    <source>
        <dbReference type="ARBA" id="ARBA00001966"/>
    </source>
</evidence>
<dbReference type="EC" id="3.6.4.12" evidence="4"/>
<feature type="domain" description="DNA2/NAM7 helicase helicase" evidence="25">
    <location>
        <begin position="803"/>
        <end position="901"/>
    </location>
</feature>
<dbReference type="Proteomes" id="UP000027265">
    <property type="component" value="Unassembled WGS sequence"/>
</dbReference>
<dbReference type="AlphaFoldDB" id="A0A067PKZ7"/>
<feature type="region of interest" description="Disordered" evidence="23">
    <location>
        <begin position="389"/>
        <end position="421"/>
    </location>
</feature>
<keyword evidence="7" id="KW-0235">DNA replication</keyword>
<dbReference type="CDD" id="cd18808">
    <property type="entry name" value="SF1_C_Upf1"/>
    <property type="match status" value="1"/>
</dbReference>
<keyword evidence="11" id="KW-0255">Endonuclease</keyword>
<evidence type="ECO:0000256" key="15">
    <source>
        <dbReference type="ARBA" id="ARBA00022840"/>
    </source>
</evidence>
<comment type="catalytic activity">
    <reaction evidence="22">
        <text>ATP + H2O = ADP + phosphate + H(+)</text>
        <dbReference type="Rhea" id="RHEA:13065"/>
        <dbReference type="ChEBI" id="CHEBI:15377"/>
        <dbReference type="ChEBI" id="CHEBI:15378"/>
        <dbReference type="ChEBI" id="CHEBI:30616"/>
        <dbReference type="ChEBI" id="CHEBI:43474"/>
        <dbReference type="ChEBI" id="CHEBI:456216"/>
        <dbReference type="EC" id="3.6.4.12"/>
    </reaction>
</comment>
<evidence type="ECO:0000256" key="7">
    <source>
        <dbReference type="ARBA" id="ARBA00022705"/>
    </source>
</evidence>
<evidence type="ECO:0000256" key="5">
    <source>
        <dbReference type="ARBA" id="ARBA00021516"/>
    </source>
</evidence>
<evidence type="ECO:0000256" key="19">
    <source>
        <dbReference type="ARBA" id="ARBA00023204"/>
    </source>
</evidence>
<evidence type="ECO:0000256" key="18">
    <source>
        <dbReference type="ARBA" id="ARBA00023125"/>
    </source>
</evidence>
<dbReference type="GO" id="GO:0005524">
    <property type="term" value="F:ATP binding"/>
    <property type="evidence" value="ECO:0007669"/>
    <property type="project" value="UniProtKB-KW"/>
</dbReference>
<dbReference type="EMBL" id="KL197725">
    <property type="protein sequence ID" value="KDQ55464.1"/>
    <property type="molecule type" value="Genomic_DNA"/>
</dbReference>
<reference evidence="28" key="1">
    <citation type="journal article" date="2014" name="Proc. Natl. Acad. Sci. U.S.A.">
        <title>Extensive sampling of basidiomycete genomes demonstrates inadequacy of the white-rot/brown-rot paradigm for wood decay fungi.</title>
        <authorList>
            <person name="Riley R."/>
            <person name="Salamov A.A."/>
            <person name="Brown D.W."/>
            <person name="Nagy L.G."/>
            <person name="Floudas D."/>
            <person name="Held B.W."/>
            <person name="Levasseur A."/>
            <person name="Lombard V."/>
            <person name="Morin E."/>
            <person name="Otillar R."/>
            <person name="Lindquist E.A."/>
            <person name="Sun H."/>
            <person name="LaButti K.M."/>
            <person name="Schmutz J."/>
            <person name="Jabbour D."/>
            <person name="Luo H."/>
            <person name="Baker S.E."/>
            <person name="Pisabarro A.G."/>
            <person name="Walton J.D."/>
            <person name="Blanchette R.A."/>
            <person name="Henrissat B."/>
            <person name="Martin F."/>
            <person name="Cullen D."/>
            <person name="Hibbett D.S."/>
            <person name="Grigoriev I.V."/>
        </authorList>
    </citation>
    <scope>NUCLEOTIDE SEQUENCE [LARGE SCALE GENOMIC DNA]</scope>
    <source>
        <strain evidence="28">MUCL 33604</strain>
    </source>
</reference>
<feature type="region of interest" description="Disordered" evidence="23">
    <location>
        <begin position="500"/>
        <end position="523"/>
    </location>
</feature>
<dbReference type="InterPro" id="IPR011604">
    <property type="entry name" value="PDDEXK-like_dom_sf"/>
</dbReference>
<dbReference type="InterPro" id="IPR027417">
    <property type="entry name" value="P-loop_NTPase"/>
</dbReference>
<dbReference type="InterPro" id="IPR014808">
    <property type="entry name" value="DNA_replication_fac_Dna2_N"/>
</dbReference>
<evidence type="ECO:0000256" key="3">
    <source>
        <dbReference type="ARBA" id="ARBA00007913"/>
    </source>
</evidence>
<dbReference type="PANTHER" id="PTHR43788">
    <property type="entry name" value="DNA2/NAM7 HELICASE FAMILY MEMBER"/>
    <property type="match status" value="1"/>
</dbReference>
<dbReference type="PANTHER" id="PTHR43788:SF8">
    <property type="entry name" value="DNA-BINDING PROTEIN SMUBP-2"/>
    <property type="match status" value="1"/>
</dbReference>
<comment type="similarity">
    <text evidence="3">Belongs to the DNA2/NAM7 helicase family.</text>
</comment>
<evidence type="ECO:0000256" key="13">
    <source>
        <dbReference type="ARBA" id="ARBA00022801"/>
    </source>
</evidence>
<evidence type="ECO:0000256" key="20">
    <source>
        <dbReference type="ARBA" id="ARBA00023242"/>
    </source>
</evidence>
<keyword evidence="18" id="KW-0238">DNA-binding</keyword>
<dbReference type="InterPro" id="IPR041677">
    <property type="entry name" value="DNA2/NAM7_AAA_11"/>
</dbReference>
<dbReference type="GO" id="GO:0006281">
    <property type="term" value="P:DNA repair"/>
    <property type="evidence" value="ECO:0007669"/>
    <property type="project" value="UniProtKB-KW"/>
</dbReference>
<evidence type="ECO:0000256" key="22">
    <source>
        <dbReference type="ARBA" id="ARBA00047995"/>
    </source>
</evidence>
<dbReference type="HOGENOM" id="CLU_001666_2_3_1"/>
<evidence type="ECO:0000313" key="28">
    <source>
        <dbReference type="Proteomes" id="UP000027265"/>
    </source>
</evidence>
<keyword evidence="28" id="KW-1185">Reference proteome</keyword>
<evidence type="ECO:0000256" key="8">
    <source>
        <dbReference type="ARBA" id="ARBA00022722"/>
    </source>
</evidence>
<dbReference type="InterPro" id="IPR047187">
    <property type="entry name" value="SF1_C_Upf1"/>
</dbReference>
<dbReference type="Gene3D" id="3.90.320.10">
    <property type="match status" value="1"/>
</dbReference>
<evidence type="ECO:0000256" key="10">
    <source>
        <dbReference type="ARBA" id="ARBA00022741"/>
    </source>
</evidence>
<dbReference type="GO" id="GO:0003677">
    <property type="term" value="F:DNA binding"/>
    <property type="evidence" value="ECO:0007669"/>
    <property type="project" value="UniProtKB-KW"/>
</dbReference>
<dbReference type="InterPro" id="IPR050534">
    <property type="entry name" value="Coronavir_polyprotein_1ab"/>
</dbReference>
<dbReference type="GO" id="GO:0046872">
    <property type="term" value="F:metal ion binding"/>
    <property type="evidence" value="ECO:0007669"/>
    <property type="project" value="UniProtKB-KW"/>
</dbReference>
<evidence type="ECO:0000256" key="9">
    <source>
        <dbReference type="ARBA" id="ARBA00022723"/>
    </source>
</evidence>
<comment type="subcellular location">
    <subcellularLocation>
        <location evidence="2">Nucleus</location>
    </subcellularLocation>
</comment>
<dbReference type="GO" id="GO:0043139">
    <property type="term" value="F:5'-3' DNA helicase activity"/>
    <property type="evidence" value="ECO:0007669"/>
    <property type="project" value="TreeGrafter"/>
</dbReference>
<evidence type="ECO:0000313" key="27">
    <source>
        <dbReference type="EMBL" id="KDQ55464.1"/>
    </source>
</evidence>
<dbReference type="Pfam" id="PF13087">
    <property type="entry name" value="AAA_12"/>
    <property type="match status" value="1"/>
</dbReference>
<evidence type="ECO:0000256" key="16">
    <source>
        <dbReference type="ARBA" id="ARBA00023004"/>
    </source>
</evidence>
<dbReference type="STRING" id="933084.A0A067PKZ7"/>
<keyword evidence="10" id="KW-0547">Nucleotide-binding</keyword>
<evidence type="ECO:0000256" key="17">
    <source>
        <dbReference type="ARBA" id="ARBA00023014"/>
    </source>
</evidence>
<evidence type="ECO:0000256" key="2">
    <source>
        <dbReference type="ARBA" id="ARBA00004123"/>
    </source>
</evidence>
<evidence type="ECO:0000256" key="4">
    <source>
        <dbReference type="ARBA" id="ARBA00012551"/>
    </source>
</evidence>
<evidence type="ECO:0000259" key="24">
    <source>
        <dbReference type="Pfam" id="PF08696"/>
    </source>
</evidence>
<evidence type="ECO:0000256" key="6">
    <source>
        <dbReference type="ARBA" id="ARBA00022485"/>
    </source>
</evidence>
<keyword evidence="9" id="KW-0479">Metal-binding</keyword>
<keyword evidence="20" id="KW-0539">Nucleus</keyword>
<dbReference type="GO" id="GO:0004519">
    <property type="term" value="F:endonuclease activity"/>
    <property type="evidence" value="ECO:0007669"/>
    <property type="project" value="UniProtKB-KW"/>
</dbReference>
<dbReference type="InParanoid" id="A0A067PKZ7"/>
<keyword evidence="16" id="KW-0408">Iron</keyword>
<accession>A0A067PKZ7</accession>
<protein>
    <recommendedName>
        <fullName evidence="5">DNA replication ATP-dependent helicase/nuclease DNA2</fullName>
        <ecNumber evidence="4">3.6.4.12</ecNumber>
    </recommendedName>
</protein>
<evidence type="ECO:0000259" key="25">
    <source>
        <dbReference type="Pfam" id="PF13086"/>
    </source>
</evidence>
<dbReference type="GO" id="GO:0006260">
    <property type="term" value="P:DNA replication"/>
    <property type="evidence" value="ECO:0007669"/>
    <property type="project" value="UniProtKB-KW"/>
</dbReference>
<evidence type="ECO:0000256" key="12">
    <source>
        <dbReference type="ARBA" id="ARBA00022763"/>
    </source>
</evidence>
<keyword evidence="13" id="KW-0378">Hydrolase</keyword>
<dbReference type="GO" id="GO:0016887">
    <property type="term" value="F:ATP hydrolysis activity"/>
    <property type="evidence" value="ECO:0007669"/>
    <property type="project" value="RHEA"/>
</dbReference>
<name>A0A067PKZ7_9AGAM</name>
<keyword evidence="21" id="KW-0511">Multifunctional enzyme</keyword>
<dbReference type="InterPro" id="IPR041679">
    <property type="entry name" value="DNA2/NAM7-like_C"/>
</dbReference>
<dbReference type="GO" id="GO:0005634">
    <property type="term" value="C:nucleus"/>
    <property type="evidence" value="ECO:0007669"/>
    <property type="project" value="UniProtKB-SubCell"/>
</dbReference>
<keyword evidence="17" id="KW-0411">Iron-sulfur</keyword>
<feature type="compositionally biased region" description="Polar residues" evidence="23">
    <location>
        <begin position="40"/>
        <end position="56"/>
    </location>
</feature>
<dbReference type="Pfam" id="PF08696">
    <property type="entry name" value="Dna2"/>
    <property type="match status" value="1"/>
</dbReference>
<dbReference type="Pfam" id="PF13086">
    <property type="entry name" value="AAA_11"/>
    <property type="match status" value="1"/>
</dbReference>
<feature type="compositionally biased region" description="Basic and acidic residues" evidence="23">
    <location>
        <begin position="508"/>
        <end position="523"/>
    </location>
</feature>